<dbReference type="PANTHER" id="PTHR43005">
    <property type="entry name" value="BLR7065 PROTEIN"/>
    <property type="match status" value="1"/>
</dbReference>
<accession>A0A5N1GLZ2</accession>
<evidence type="ECO:0000259" key="8">
    <source>
        <dbReference type="Pfam" id="PF00528"/>
    </source>
</evidence>
<gene>
    <name evidence="9" type="ORF">F6I03_05160</name>
</gene>
<dbReference type="GO" id="GO:0005886">
    <property type="term" value="C:plasma membrane"/>
    <property type="evidence" value="ECO:0007669"/>
    <property type="project" value="UniProtKB-SubCell"/>
</dbReference>
<feature type="transmembrane region" description="Helical" evidence="7">
    <location>
        <begin position="259"/>
        <end position="282"/>
    </location>
</feature>
<feature type="transmembrane region" description="Helical" evidence="7">
    <location>
        <begin position="154"/>
        <end position="178"/>
    </location>
</feature>
<feature type="domain" description="ABC transmembrane type-1" evidence="8">
    <location>
        <begin position="82"/>
        <end position="279"/>
    </location>
</feature>
<keyword evidence="6 7" id="KW-0472">Membrane</keyword>
<evidence type="ECO:0000256" key="5">
    <source>
        <dbReference type="ARBA" id="ARBA00022989"/>
    </source>
</evidence>
<dbReference type="GO" id="GO:0055085">
    <property type="term" value="P:transmembrane transport"/>
    <property type="evidence" value="ECO:0007669"/>
    <property type="project" value="InterPro"/>
</dbReference>
<feature type="transmembrane region" description="Helical" evidence="7">
    <location>
        <begin position="103"/>
        <end position="123"/>
    </location>
</feature>
<dbReference type="Proteomes" id="UP000327148">
    <property type="component" value="Unassembled WGS sequence"/>
</dbReference>
<keyword evidence="4 7" id="KW-0812">Transmembrane</keyword>
<evidence type="ECO:0000256" key="2">
    <source>
        <dbReference type="ARBA" id="ARBA00022448"/>
    </source>
</evidence>
<evidence type="ECO:0000313" key="9">
    <source>
        <dbReference type="EMBL" id="KAA9301259.1"/>
    </source>
</evidence>
<dbReference type="Pfam" id="PF00528">
    <property type="entry name" value="BPD_transp_1"/>
    <property type="match status" value="1"/>
</dbReference>
<evidence type="ECO:0000313" key="10">
    <source>
        <dbReference type="Proteomes" id="UP000327148"/>
    </source>
</evidence>
<dbReference type="InterPro" id="IPR000515">
    <property type="entry name" value="MetI-like"/>
</dbReference>
<dbReference type="SUPFAM" id="SSF161098">
    <property type="entry name" value="MetI-like"/>
    <property type="match status" value="1"/>
</dbReference>
<dbReference type="AlphaFoldDB" id="A0A5N1GLZ2"/>
<reference evidence="9 10" key="1">
    <citation type="submission" date="2019-09" db="EMBL/GenBank/DDBJ databases">
        <title>Draft genome sequence assemblies of isolates from the urinary tract.</title>
        <authorList>
            <person name="Mores C.R."/>
            <person name="Putonti C."/>
            <person name="Wolfe A.J."/>
        </authorList>
    </citation>
    <scope>NUCLEOTIDE SEQUENCE [LARGE SCALE GENOMIC DNA]</scope>
    <source>
        <strain evidence="9 10">UMB623</strain>
    </source>
</reference>
<sequence length="288" mass="32564">MRQARMTPYLLILPCALLLVLLYGYPIALTVWQSFNEVNVFTNVSEFVGLGNFKEVMTDSNFSDTMAITFKYTVVTVFLKMVFGFGVGYLLHSEIYFKKIFTFLVLIPWAIPQVAAGTIWQWLLDHQYGYINYYLMEWQILSEPIPFLSRPTTAFYSASVVDTWMGIPMLAMIFLAALEAVPRNLYEAAAMDGAGKVRQFFDVTLPGIRGVLLTTLVLVTIWTFNSFNVIYVLTQGGPMRSTETLIIRIYQEAFSRFDLGASSALTVIAVIILTFLTALYLMGGRARD</sequence>
<evidence type="ECO:0000256" key="1">
    <source>
        <dbReference type="ARBA" id="ARBA00004651"/>
    </source>
</evidence>
<keyword evidence="5 7" id="KW-1133">Transmembrane helix</keyword>
<keyword evidence="2" id="KW-0813">Transport</keyword>
<feature type="transmembrane region" description="Helical" evidence="7">
    <location>
        <begin position="70"/>
        <end position="91"/>
    </location>
</feature>
<proteinExistence type="predicted"/>
<evidence type="ECO:0000256" key="3">
    <source>
        <dbReference type="ARBA" id="ARBA00022475"/>
    </source>
</evidence>
<organism evidence="9 10">
    <name type="scientific">Aerococcus sanguinicola</name>
    <dbReference type="NCBI Taxonomy" id="119206"/>
    <lineage>
        <taxon>Bacteria</taxon>
        <taxon>Bacillati</taxon>
        <taxon>Bacillota</taxon>
        <taxon>Bacilli</taxon>
        <taxon>Lactobacillales</taxon>
        <taxon>Aerococcaceae</taxon>
        <taxon>Aerococcus</taxon>
    </lineage>
</organism>
<dbReference type="RefSeq" id="WP_070431329.1">
    <property type="nucleotide sequence ID" value="NZ_VYWO01000002.1"/>
</dbReference>
<evidence type="ECO:0000256" key="6">
    <source>
        <dbReference type="ARBA" id="ARBA00023136"/>
    </source>
</evidence>
<dbReference type="InterPro" id="IPR035906">
    <property type="entry name" value="MetI-like_sf"/>
</dbReference>
<dbReference type="OrthoDB" id="9787541at2"/>
<dbReference type="EMBL" id="VYWO01000002">
    <property type="protein sequence ID" value="KAA9301259.1"/>
    <property type="molecule type" value="Genomic_DNA"/>
</dbReference>
<name>A0A5N1GLZ2_9LACT</name>
<dbReference type="Gene3D" id="1.10.3720.10">
    <property type="entry name" value="MetI-like"/>
    <property type="match status" value="1"/>
</dbReference>
<comment type="subcellular location">
    <subcellularLocation>
        <location evidence="1">Cell membrane</location>
        <topology evidence="1">Multi-pass membrane protein</topology>
    </subcellularLocation>
</comment>
<dbReference type="CDD" id="cd06261">
    <property type="entry name" value="TM_PBP2"/>
    <property type="match status" value="1"/>
</dbReference>
<feature type="transmembrane region" description="Helical" evidence="7">
    <location>
        <begin position="211"/>
        <end position="233"/>
    </location>
</feature>
<evidence type="ECO:0000256" key="4">
    <source>
        <dbReference type="ARBA" id="ARBA00022692"/>
    </source>
</evidence>
<keyword evidence="3" id="KW-1003">Cell membrane</keyword>
<protein>
    <submittedName>
        <fullName evidence="9">Sugar ABC transporter permease</fullName>
    </submittedName>
</protein>
<comment type="caution">
    <text evidence="9">The sequence shown here is derived from an EMBL/GenBank/DDBJ whole genome shotgun (WGS) entry which is preliminary data.</text>
</comment>
<evidence type="ECO:0000256" key="7">
    <source>
        <dbReference type="SAM" id="Phobius"/>
    </source>
</evidence>
<dbReference type="PANTHER" id="PTHR43005:SF1">
    <property type="entry name" value="SPERMIDINE_PUTRESCINE TRANSPORT SYSTEM PERMEASE PROTEIN"/>
    <property type="match status" value="1"/>
</dbReference>